<dbReference type="AlphaFoldDB" id="A0A6C0HXT8"/>
<evidence type="ECO:0000313" key="1">
    <source>
        <dbReference type="EMBL" id="QHT85302.1"/>
    </source>
</evidence>
<proteinExistence type="predicted"/>
<dbReference type="Gene3D" id="3.30.40.220">
    <property type="match status" value="1"/>
</dbReference>
<protein>
    <recommendedName>
        <fullName evidence="2">HNH endonuclease</fullName>
    </recommendedName>
</protein>
<sequence>MIAKKLNGYKSQDKKFEIYSDYHCIKRDEVAHMLKECDYTCYYCKDKVLMEYGKRDPKQWTLDRIDNTMGHNTNNVLISCLACNLKRRNRTVEKFLFTKQLTIAKVGGTPPTTPIENNDIIR</sequence>
<accession>A0A6C0HXT8</accession>
<reference evidence="1" key="1">
    <citation type="journal article" date="2020" name="Nature">
        <title>Giant virus diversity and host interactions through global metagenomics.</title>
        <authorList>
            <person name="Schulz F."/>
            <person name="Roux S."/>
            <person name="Paez-Espino D."/>
            <person name="Jungbluth S."/>
            <person name="Walsh D.A."/>
            <person name="Denef V.J."/>
            <person name="McMahon K.D."/>
            <person name="Konstantinidis K.T."/>
            <person name="Eloe-Fadrosh E.A."/>
            <person name="Kyrpides N.C."/>
            <person name="Woyke T."/>
        </authorList>
    </citation>
    <scope>NUCLEOTIDE SEQUENCE</scope>
    <source>
        <strain evidence="1">GVMAG-M-3300023184-17</strain>
    </source>
</reference>
<name>A0A6C0HXT8_9ZZZZ</name>
<dbReference type="EMBL" id="MN740041">
    <property type="protein sequence ID" value="QHT85302.1"/>
    <property type="molecule type" value="Genomic_DNA"/>
</dbReference>
<organism evidence="1">
    <name type="scientific">viral metagenome</name>
    <dbReference type="NCBI Taxonomy" id="1070528"/>
    <lineage>
        <taxon>unclassified sequences</taxon>
        <taxon>metagenomes</taxon>
        <taxon>organismal metagenomes</taxon>
    </lineage>
</organism>
<evidence type="ECO:0008006" key="2">
    <source>
        <dbReference type="Google" id="ProtNLM"/>
    </source>
</evidence>